<evidence type="ECO:0000256" key="2">
    <source>
        <dbReference type="ARBA" id="ARBA00001966"/>
    </source>
</evidence>
<evidence type="ECO:0000256" key="4">
    <source>
        <dbReference type="ARBA" id="ARBA00022630"/>
    </source>
</evidence>
<keyword evidence="9" id="KW-0411">Iron-sulfur</keyword>
<gene>
    <name evidence="12" type="ORF">SAMN02745136_03565</name>
</gene>
<sequence length="641" mass="68852">MSKHVLSPYKIGKMEIQNRFVMPGMGVNENGTVDEVSIAWYEARAKGGFGLIITEFFAVDALGKAVPGEVILDNDEIIPMLAKLPERIHNYGTKIFMQIHHAGRETNSYVIGAQPVSASAIPCPINRELPRELGTEEVYELIEKFGDAALRAKKAGFDGIEIHAGHGYLVTQFMSAYVNRRTDEFGGDITGRAKFGIEIVKNIKRKCGSDFPVCMRLSGDELVESGRKLNETAILTKLLEEAGVDVFNISIGVYATPQYMVAPYPASIGFNVNAAEAIKKAVHIPVIAVGRINDPVLMESVIEDGACDFVALGRTSIADAEFPNKVKEGRIDEISPCVGCNTRCQGKPGSDPKDSGISCAFNPFSGHETTLKILKSDSPKNVVVVGGGVGGLETAWVAAARGHSVTLLEKTDKLGGQIVYGCVPPNKVELSRAVKYYKTMCKKYGVKIKTNFEATKENVLEQNPDTVILATGAIPIQPNITNEGIPVVQALDILGGKVQAGNRVLVIGGGLVGLETAEFLTSQLRSATIVEMLDEVGNGIGDSTKYFILKSLKENNVEIITGAKVEKFTTNGAVCSTKEGKITLKDYDMVVLAMGTKSFNLLESEFEGQVKELYVIGDALPGKDKTISAAVDAGAKVALKL</sequence>
<evidence type="ECO:0000313" key="12">
    <source>
        <dbReference type="EMBL" id="SHK88193.1"/>
    </source>
</evidence>
<comment type="similarity">
    <text evidence="3">In the N-terminal section; belongs to the NADH:flavin oxidoreductase/NADH oxidase family.</text>
</comment>
<keyword evidence="7" id="KW-0560">Oxidoreductase</keyword>
<dbReference type="Pfam" id="PF07992">
    <property type="entry name" value="Pyr_redox_2"/>
    <property type="match status" value="1"/>
</dbReference>
<evidence type="ECO:0000259" key="10">
    <source>
        <dbReference type="Pfam" id="PF00724"/>
    </source>
</evidence>
<dbReference type="InterPro" id="IPR023753">
    <property type="entry name" value="FAD/NAD-binding_dom"/>
</dbReference>
<dbReference type="InterPro" id="IPR001155">
    <property type="entry name" value="OxRdtase_FMN_N"/>
</dbReference>
<dbReference type="InterPro" id="IPR051793">
    <property type="entry name" value="NADH:flavin_oxidoreductase"/>
</dbReference>
<protein>
    <submittedName>
        <fullName evidence="12">2,4-dienoyl-CoA reductase</fullName>
    </submittedName>
</protein>
<dbReference type="Proteomes" id="UP000184386">
    <property type="component" value="Unassembled WGS sequence"/>
</dbReference>
<dbReference type="OrthoDB" id="9772736at2"/>
<dbReference type="GO" id="GO:0010181">
    <property type="term" value="F:FMN binding"/>
    <property type="evidence" value="ECO:0007669"/>
    <property type="project" value="InterPro"/>
</dbReference>
<dbReference type="PANTHER" id="PTHR42917">
    <property type="entry name" value="2,4-DIENOYL-COA REDUCTASE"/>
    <property type="match status" value="1"/>
</dbReference>
<dbReference type="InterPro" id="IPR013785">
    <property type="entry name" value="Aldolase_TIM"/>
</dbReference>
<dbReference type="PRINTS" id="PR00368">
    <property type="entry name" value="FADPNR"/>
</dbReference>
<dbReference type="Gene3D" id="3.20.20.70">
    <property type="entry name" value="Aldolase class I"/>
    <property type="match status" value="1"/>
</dbReference>
<comment type="cofactor">
    <cofactor evidence="1">
        <name>FMN</name>
        <dbReference type="ChEBI" id="CHEBI:58210"/>
    </cofactor>
</comment>
<keyword evidence="8" id="KW-0408">Iron</keyword>
<proteinExistence type="inferred from homology"/>
<reference evidence="12 13" key="1">
    <citation type="submission" date="2016-11" db="EMBL/GenBank/DDBJ databases">
        <authorList>
            <person name="Jaros S."/>
            <person name="Januszkiewicz K."/>
            <person name="Wedrychowicz H."/>
        </authorList>
    </citation>
    <scope>NUCLEOTIDE SEQUENCE [LARGE SCALE GENOMIC DNA]</scope>
    <source>
        <strain evidence="12 13">DSM 15929</strain>
    </source>
</reference>
<evidence type="ECO:0000256" key="8">
    <source>
        <dbReference type="ARBA" id="ARBA00023004"/>
    </source>
</evidence>
<dbReference type="STRING" id="1121322.SAMN02745136_03565"/>
<dbReference type="Gene3D" id="3.40.50.720">
    <property type="entry name" value="NAD(P)-binding Rossmann-like Domain"/>
    <property type="match status" value="1"/>
</dbReference>
<evidence type="ECO:0000256" key="9">
    <source>
        <dbReference type="ARBA" id="ARBA00023014"/>
    </source>
</evidence>
<dbReference type="PRINTS" id="PR00469">
    <property type="entry name" value="PNDRDTASEII"/>
</dbReference>
<evidence type="ECO:0000259" key="11">
    <source>
        <dbReference type="Pfam" id="PF07992"/>
    </source>
</evidence>
<dbReference type="PANTHER" id="PTHR42917:SF2">
    <property type="entry name" value="2,4-DIENOYL-COA REDUCTASE [(2E)-ENOYL-COA-PRODUCING]"/>
    <property type="match status" value="1"/>
</dbReference>
<keyword evidence="5" id="KW-0288">FMN</keyword>
<dbReference type="CDD" id="cd02803">
    <property type="entry name" value="OYE_like_FMN_family"/>
    <property type="match status" value="1"/>
</dbReference>
<dbReference type="Pfam" id="PF00724">
    <property type="entry name" value="Oxidored_FMN"/>
    <property type="match status" value="1"/>
</dbReference>
<dbReference type="GO" id="GO:0016491">
    <property type="term" value="F:oxidoreductase activity"/>
    <property type="evidence" value="ECO:0007669"/>
    <property type="project" value="UniProtKB-KW"/>
</dbReference>
<dbReference type="AlphaFoldDB" id="A0A1M6W3F7"/>
<dbReference type="SUPFAM" id="SSF51905">
    <property type="entry name" value="FAD/NAD(P)-binding domain"/>
    <property type="match status" value="1"/>
</dbReference>
<dbReference type="InterPro" id="IPR036188">
    <property type="entry name" value="FAD/NAD-bd_sf"/>
</dbReference>
<comment type="cofactor">
    <cofactor evidence="2">
        <name>[4Fe-4S] cluster</name>
        <dbReference type="ChEBI" id="CHEBI:49883"/>
    </cofactor>
</comment>
<keyword evidence="6" id="KW-0479">Metal-binding</keyword>
<keyword evidence="13" id="KW-1185">Reference proteome</keyword>
<dbReference type="SUPFAM" id="SSF51395">
    <property type="entry name" value="FMN-linked oxidoreductases"/>
    <property type="match status" value="1"/>
</dbReference>
<evidence type="ECO:0000256" key="3">
    <source>
        <dbReference type="ARBA" id="ARBA00011048"/>
    </source>
</evidence>
<evidence type="ECO:0000313" key="13">
    <source>
        <dbReference type="Proteomes" id="UP000184386"/>
    </source>
</evidence>
<name>A0A1M6W3F7_9FIRM</name>
<dbReference type="EMBL" id="FRAC01000019">
    <property type="protein sequence ID" value="SHK88193.1"/>
    <property type="molecule type" value="Genomic_DNA"/>
</dbReference>
<feature type="domain" description="NADH:flavin oxidoreductase/NADH oxidase N-terminal" evidence="10">
    <location>
        <begin position="7"/>
        <end position="332"/>
    </location>
</feature>
<evidence type="ECO:0000256" key="6">
    <source>
        <dbReference type="ARBA" id="ARBA00022723"/>
    </source>
</evidence>
<feature type="domain" description="FAD/NAD(P)-binding" evidence="11">
    <location>
        <begin position="381"/>
        <end position="600"/>
    </location>
</feature>
<keyword evidence="4" id="KW-0285">Flavoprotein</keyword>
<evidence type="ECO:0000256" key="7">
    <source>
        <dbReference type="ARBA" id="ARBA00023002"/>
    </source>
</evidence>
<evidence type="ECO:0000256" key="5">
    <source>
        <dbReference type="ARBA" id="ARBA00022643"/>
    </source>
</evidence>
<dbReference type="RefSeq" id="WP_073278196.1">
    <property type="nucleotide sequence ID" value="NZ_FRAC01000019.1"/>
</dbReference>
<accession>A0A1M6W3F7</accession>
<dbReference type="Gene3D" id="3.50.50.60">
    <property type="entry name" value="FAD/NAD(P)-binding domain"/>
    <property type="match status" value="1"/>
</dbReference>
<organism evidence="12 13">
    <name type="scientific">Anaerocolumna jejuensis DSM 15929</name>
    <dbReference type="NCBI Taxonomy" id="1121322"/>
    <lineage>
        <taxon>Bacteria</taxon>
        <taxon>Bacillati</taxon>
        <taxon>Bacillota</taxon>
        <taxon>Clostridia</taxon>
        <taxon>Lachnospirales</taxon>
        <taxon>Lachnospiraceae</taxon>
        <taxon>Anaerocolumna</taxon>
    </lineage>
</organism>
<dbReference type="GO" id="GO:0046872">
    <property type="term" value="F:metal ion binding"/>
    <property type="evidence" value="ECO:0007669"/>
    <property type="project" value="UniProtKB-KW"/>
</dbReference>
<dbReference type="GO" id="GO:0051536">
    <property type="term" value="F:iron-sulfur cluster binding"/>
    <property type="evidence" value="ECO:0007669"/>
    <property type="project" value="UniProtKB-KW"/>
</dbReference>
<evidence type="ECO:0000256" key="1">
    <source>
        <dbReference type="ARBA" id="ARBA00001917"/>
    </source>
</evidence>